<dbReference type="GO" id="GO:0015074">
    <property type="term" value="P:DNA integration"/>
    <property type="evidence" value="ECO:0007669"/>
    <property type="project" value="InterPro"/>
</dbReference>
<name>A0AAV0VMR5_9HEMI</name>
<dbReference type="InterPro" id="IPR041588">
    <property type="entry name" value="Integrase_H2C2"/>
</dbReference>
<dbReference type="GO" id="GO:0004519">
    <property type="term" value="F:endonuclease activity"/>
    <property type="evidence" value="ECO:0007669"/>
    <property type="project" value="UniProtKB-KW"/>
</dbReference>
<dbReference type="Pfam" id="PF17917">
    <property type="entry name" value="RT_RNaseH"/>
    <property type="match status" value="1"/>
</dbReference>
<dbReference type="EMBL" id="CARXXK010000001">
    <property type="protein sequence ID" value="CAI6345533.1"/>
    <property type="molecule type" value="Genomic_DNA"/>
</dbReference>
<dbReference type="InterPro" id="IPR050951">
    <property type="entry name" value="Retrovirus_Pol_polyprotein"/>
</dbReference>
<evidence type="ECO:0000259" key="10">
    <source>
        <dbReference type="PROSITE" id="PS50994"/>
    </source>
</evidence>
<keyword evidence="6" id="KW-0378">Hydrolase</keyword>
<keyword evidence="12" id="KW-1185">Reference proteome</keyword>
<gene>
    <name evidence="11" type="ORF">MEUPH1_LOCUS2535</name>
</gene>
<protein>
    <recommendedName>
        <fullName evidence="1">RNA-directed DNA polymerase</fullName>
        <ecNumber evidence="1">2.7.7.49</ecNumber>
    </recommendedName>
</protein>
<dbReference type="InterPro" id="IPR000477">
    <property type="entry name" value="RT_dom"/>
</dbReference>
<keyword evidence="4" id="KW-0540">Nuclease</keyword>
<evidence type="ECO:0000256" key="1">
    <source>
        <dbReference type="ARBA" id="ARBA00012493"/>
    </source>
</evidence>
<evidence type="ECO:0000256" key="8">
    <source>
        <dbReference type="SAM" id="MobiDB-lite"/>
    </source>
</evidence>
<dbReference type="InterPro" id="IPR043502">
    <property type="entry name" value="DNA/RNA_pol_sf"/>
</dbReference>
<evidence type="ECO:0000256" key="5">
    <source>
        <dbReference type="ARBA" id="ARBA00022759"/>
    </source>
</evidence>
<feature type="region of interest" description="Disordered" evidence="8">
    <location>
        <begin position="947"/>
        <end position="999"/>
    </location>
</feature>
<dbReference type="Gene3D" id="3.30.420.10">
    <property type="entry name" value="Ribonuclease H-like superfamily/Ribonuclease H"/>
    <property type="match status" value="1"/>
</dbReference>
<dbReference type="CDD" id="cd01647">
    <property type="entry name" value="RT_LTR"/>
    <property type="match status" value="1"/>
</dbReference>
<dbReference type="InterPro" id="IPR001584">
    <property type="entry name" value="Integrase_cat-core"/>
</dbReference>
<keyword evidence="3" id="KW-0548">Nucleotidyltransferase</keyword>
<proteinExistence type="predicted"/>
<dbReference type="CDD" id="cd09274">
    <property type="entry name" value="RNase_HI_RT_Ty3"/>
    <property type="match status" value="1"/>
</dbReference>
<dbReference type="PANTHER" id="PTHR37984:SF5">
    <property type="entry name" value="PROTEIN NYNRIN-LIKE"/>
    <property type="match status" value="1"/>
</dbReference>
<dbReference type="PROSITE" id="PS50994">
    <property type="entry name" value="INTEGRASE"/>
    <property type="match status" value="1"/>
</dbReference>
<dbReference type="Gene3D" id="3.10.10.10">
    <property type="entry name" value="HIV Type 1 Reverse Transcriptase, subunit A, domain 1"/>
    <property type="match status" value="1"/>
</dbReference>
<keyword evidence="7" id="KW-0695">RNA-directed DNA polymerase</keyword>
<dbReference type="FunFam" id="1.10.340.70:FF:000001">
    <property type="entry name" value="Retrovirus-related Pol polyprotein from transposon gypsy-like Protein"/>
    <property type="match status" value="1"/>
</dbReference>
<dbReference type="SUPFAM" id="SSF53098">
    <property type="entry name" value="Ribonuclease H-like"/>
    <property type="match status" value="1"/>
</dbReference>
<evidence type="ECO:0000256" key="2">
    <source>
        <dbReference type="ARBA" id="ARBA00022679"/>
    </source>
</evidence>
<evidence type="ECO:0000256" key="6">
    <source>
        <dbReference type="ARBA" id="ARBA00022801"/>
    </source>
</evidence>
<feature type="domain" description="Integrase catalytic" evidence="10">
    <location>
        <begin position="664"/>
        <end position="821"/>
    </location>
</feature>
<evidence type="ECO:0000313" key="12">
    <source>
        <dbReference type="Proteomes" id="UP001160148"/>
    </source>
</evidence>
<dbReference type="InterPro" id="IPR012337">
    <property type="entry name" value="RNaseH-like_sf"/>
</dbReference>
<evidence type="ECO:0000256" key="3">
    <source>
        <dbReference type="ARBA" id="ARBA00022695"/>
    </source>
</evidence>
<keyword evidence="5" id="KW-0255">Endonuclease</keyword>
<evidence type="ECO:0000256" key="7">
    <source>
        <dbReference type="ARBA" id="ARBA00022918"/>
    </source>
</evidence>
<accession>A0AAV0VMR5</accession>
<dbReference type="InterPro" id="IPR043128">
    <property type="entry name" value="Rev_trsase/Diguanyl_cyclase"/>
</dbReference>
<dbReference type="Pfam" id="PF00665">
    <property type="entry name" value="rve"/>
    <property type="match status" value="1"/>
</dbReference>
<dbReference type="PROSITE" id="PS50878">
    <property type="entry name" value="RT_POL"/>
    <property type="match status" value="1"/>
</dbReference>
<dbReference type="SUPFAM" id="SSF56672">
    <property type="entry name" value="DNA/RNA polymerases"/>
    <property type="match status" value="1"/>
</dbReference>
<keyword evidence="2" id="KW-0808">Transferase</keyword>
<dbReference type="GO" id="GO:0016787">
    <property type="term" value="F:hydrolase activity"/>
    <property type="evidence" value="ECO:0007669"/>
    <property type="project" value="UniProtKB-KW"/>
</dbReference>
<dbReference type="PANTHER" id="PTHR37984">
    <property type="entry name" value="PROTEIN CBG26694"/>
    <property type="match status" value="1"/>
</dbReference>
<dbReference type="InterPro" id="IPR041373">
    <property type="entry name" value="RT_RNaseH"/>
</dbReference>
<reference evidence="11 12" key="1">
    <citation type="submission" date="2023-01" db="EMBL/GenBank/DDBJ databases">
        <authorList>
            <person name="Whitehead M."/>
        </authorList>
    </citation>
    <scope>NUCLEOTIDE SEQUENCE [LARGE SCALE GENOMIC DNA]</scope>
</reference>
<evidence type="ECO:0000259" key="9">
    <source>
        <dbReference type="PROSITE" id="PS50878"/>
    </source>
</evidence>
<dbReference type="InterPro" id="IPR036397">
    <property type="entry name" value="RNaseH_sf"/>
</dbReference>
<comment type="caution">
    <text evidence="11">The sequence shown here is derived from an EMBL/GenBank/DDBJ whole genome shotgun (WGS) entry which is preliminary data.</text>
</comment>
<evidence type="ECO:0000256" key="4">
    <source>
        <dbReference type="ARBA" id="ARBA00022722"/>
    </source>
</evidence>
<dbReference type="EC" id="2.7.7.49" evidence="1"/>
<dbReference type="Gene3D" id="1.10.340.70">
    <property type="match status" value="1"/>
</dbReference>
<evidence type="ECO:0000313" key="11">
    <source>
        <dbReference type="EMBL" id="CAI6345533.1"/>
    </source>
</evidence>
<dbReference type="Proteomes" id="UP001160148">
    <property type="component" value="Unassembled WGS sequence"/>
</dbReference>
<dbReference type="Pfam" id="PF17921">
    <property type="entry name" value="Integrase_H2C2"/>
    <property type="match status" value="1"/>
</dbReference>
<feature type="domain" description="Reverse transcriptase" evidence="9">
    <location>
        <begin position="115"/>
        <end position="294"/>
    </location>
</feature>
<dbReference type="Pfam" id="PF00078">
    <property type="entry name" value="RVT_1"/>
    <property type="match status" value="1"/>
</dbReference>
<organism evidence="11 12">
    <name type="scientific">Macrosiphum euphorbiae</name>
    <name type="common">potato aphid</name>
    <dbReference type="NCBI Taxonomy" id="13131"/>
    <lineage>
        <taxon>Eukaryota</taxon>
        <taxon>Metazoa</taxon>
        <taxon>Ecdysozoa</taxon>
        <taxon>Arthropoda</taxon>
        <taxon>Hexapoda</taxon>
        <taxon>Insecta</taxon>
        <taxon>Pterygota</taxon>
        <taxon>Neoptera</taxon>
        <taxon>Paraneoptera</taxon>
        <taxon>Hemiptera</taxon>
        <taxon>Sternorrhyncha</taxon>
        <taxon>Aphidomorpha</taxon>
        <taxon>Aphidoidea</taxon>
        <taxon>Aphididae</taxon>
        <taxon>Macrosiphini</taxon>
        <taxon>Macrosiphum</taxon>
    </lineage>
</organism>
<dbReference type="GO" id="GO:0003676">
    <property type="term" value="F:nucleic acid binding"/>
    <property type="evidence" value="ECO:0007669"/>
    <property type="project" value="InterPro"/>
</dbReference>
<dbReference type="FunFam" id="3.30.70.270:FF:000020">
    <property type="entry name" value="Transposon Tf2-6 polyprotein-like Protein"/>
    <property type="match status" value="1"/>
</dbReference>
<dbReference type="AlphaFoldDB" id="A0AAV0VMR5"/>
<dbReference type="GO" id="GO:0003964">
    <property type="term" value="F:RNA-directed DNA polymerase activity"/>
    <property type="evidence" value="ECO:0007669"/>
    <property type="project" value="UniProtKB-KW"/>
</dbReference>
<dbReference type="Gene3D" id="3.30.70.270">
    <property type="match status" value="2"/>
</dbReference>
<sequence length="999" mass="114241">MVINNGEDELNLRRGDRVGVVRERSQPMQTTEVTTVPITEEMVQRGPLFSQEEVNDLVTLLNKYRCCFAFNLGELGCTTVIQMDIVDDGQPVVCKPYRASASERDTISRIVREWKDAGIVKETSSPYASPVLLVSKKDGDARLVVDYRKLNSQTVRKVFPTPNLDEHLERLQGAKMFTTLDLASGYLQVPLSESAKEKTAFITPSESGQFERMVFGLVNAPYEFSRLMQRVLHPLKDKVAMWYLDDILVPSTSIPDMLNRLQQVLEALKGAKLTLKLSKCYFGYPEVAYLGFMLSEKGVRPGDQKIMAVKAFPKPVNKHEVRRFLGLCGFFRRFIPHYAEKALPISELLKDGEPFVWTTAQEQSFQMLKEHLVSRPVLQLFNPTAYTELHCDASSVGLSGMLLQRGSDDKLQLVHAVSKKTTSAEKNYHSSKQELMAMVWSMNRLRPYLIGIQFLVVTDCQAIVHLNTQKTVQPQVARWATMLSEFNFNIKHRPGSKMGHIDALSRAPIDRPVDTEAEVLDEHLEVLEIMSEEDQVLTMQRADSKLRMIVDILSREESERSVAEVTMVRYYTIQNGMLYKEVKVGGNLRYLWVVPDPMRKSLVVRFHDLSGHFALDRTVNKIMEKYYFPRMRRYVRVHISCCPECVLTKTPRGKQPGTLHPIEPGRRPFEVINMDHIGPFVKSTKGKRYVLVMIDNLTKFVKLYAVTSCGTEGVVSSLQQFITMYGIPRRVISDRGTAFTAKAFEEFCLQHGIKHTLNSVRHPQSNGQVERVNSTLVPVLQANMESDRTWDKDLMNVERQLNNAYNNTIDDTPFHVLYGYLPSFNDGVLSNATTMEDWKDPTKLQDQIRQRIVREQQMWKEKYDSKHCKPVIYKIGDIVFIRRPTEATGDSTKLQNKYRGPMVVTEALSNGVYRVAALRTTEGRRYATMVHVSHIKGYYLPSAVEDDPTFSDKEESEDEADILVEEKSTTTKESAVGQGERKHPKRITRPPEWQKLYKM</sequence>
<dbReference type="GO" id="GO:0042575">
    <property type="term" value="C:DNA polymerase complex"/>
    <property type="evidence" value="ECO:0007669"/>
    <property type="project" value="UniProtKB-ARBA"/>
</dbReference>
<feature type="compositionally biased region" description="Acidic residues" evidence="8">
    <location>
        <begin position="947"/>
        <end position="963"/>
    </location>
</feature>